<dbReference type="InterPro" id="IPR048428">
    <property type="entry name" value="YobI-NTPase"/>
</dbReference>
<gene>
    <name evidence="3" type="ORF">SAMN04487966_11053</name>
</gene>
<dbReference type="STRING" id="574650.SAMN04487966_11053"/>
<dbReference type="Proteomes" id="UP000198881">
    <property type="component" value="Unassembled WGS sequence"/>
</dbReference>
<dbReference type="AlphaFoldDB" id="A0A1I7MQL5"/>
<feature type="transmembrane region" description="Helical" evidence="1">
    <location>
        <begin position="133"/>
        <end position="153"/>
    </location>
</feature>
<accession>A0A1I7MQL5</accession>
<evidence type="ECO:0000259" key="2">
    <source>
        <dbReference type="Pfam" id="PF20693"/>
    </source>
</evidence>
<dbReference type="EMBL" id="FPCG01000010">
    <property type="protein sequence ID" value="SFV24232.1"/>
    <property type="molecule type" value="Genomic_DNA"/>
</dbReference>
<dbReference type="OrthoDB" id="1701659at2"/>
<protein>
    <recommendedName>
        <fullName evidence="2">YobI-like P-loop NTPase domain-containing protein</fullName>
    </recommendedName>
</protein>
<keyword evidence="1" id="KW-0812">Transmembrane</keyword>
<dbReference type="InterPro" id="IPR027417">
    <property type="entry name" value="P-loop_NTPase"/>
</dbReference>
<name>A0A1I7MQL5_9MICC</name>
<feature type="transmembrane region" description="Helical" evidence="1">
    <location>
        <begin position="173"/>
        <end position="193"/>
    </location>
</feature>
<proteinExistence type="predicted"/>
<dbReference type="Pfam" id="PF20693">
    <property type="entry name" value="YobI-ATPase"/>
    <property type="match status" value="1"/>
</dbReference>
<dbReference type="SUPFAM" id="SSF52540">
    <property type="entry name" value="P-loop containing nucleoside triphosphate hydrolases"/>
    <property type="match status" value="2"/>
</dbReference>
<dbReference type="RefSeq" id="WP_091698691.1">
    <property type="nucleotide sequence ID" value="NZ_FPCG01000010.1"/>
</dbReference>
<sequence length="1231" mass="135587">MNHAPKEPTEKSKWSLIPLTPEYLEAEHSGYVSALEAALEDDEIRNIALSGNYGVGKSSILRELGKRLDGRVVELSLSTLAPIEASKLDESVPLQATTPTNRIQQEIVKQLLYREDPSKTPASRFRRIERFRWWREFGTAALIGLAVAVIFLLTGWTAQVIATFTALNDLGVWTHLIVWVVATTAVLLVRWLFYGKIRIKQLSAGAATVTLDDNAVSYFDQYLDEIVYFFDVSDRDVVIFEDIDRFNDSHIFETLRALNTLLTASPQIEKPIRFIYAIKDSIFDRIGLEAEGRKLETGVLAIEDPAQAEAVRANRTKFFDLVIPVVPFITHRSARNLATRLLAEIEHKVEPELLDLAAQYVPDMRLLKNVRNEFIVFRDRIFSGDGEQLDLSETDLFAMMLYKSTHLTDFETIRLGKSNLDTLYKLSRELVAENIKRIEGERRTLRQRLARKSGAESRSSHLGDLLAAHIERTAASASALGSRRRNGLTSSVDGAPKSDAELRSAEFWAAFVAADGDPELRQQMSSGNVLTFSRSSLVGALGDPLDADSWSDADRDPLNEQLNEKFEDIKFLRGADMGDLIKRPEFLVMFKELDTPASEGTSATYKETAQSLEYVAKALLKPGLAYQLVRAGHINRNFTLYTSTFHGDRVSPAATNFIIHHVERDLMDAHFELGPEDVDAVVRERGKSALKEPALYNIAILDRLLATNVDAADIMIRSLVGLGERQTQFLQAYLTAGEQRAQLVQRFVTVSPRTLLYLVNQAELDDASQLELVGVALANLSSSAQRTDARVVDYLRTHYAEFSVLTNDGMSAQAERVGALFAEASITLPSLTPLSASARPSFVSRSLYDITHENLTLAIGNDETVALDVIRAANKTVYDYVLEHIDAYLGAIEGSSAAVDTGEQFIAVLEELLEQGTPRLADVVERAAPACQVVDLGAISEGAWPALAMHQRFPATFKNVSRYVAALGVDAHLAPLLAAAGTLTEAESADEDEKTTLATTILAAREQLPAATLRADLVASLKLGSHLEIGEIAAETGDLFAVLLKHDIISDTAESYAHLAATDWPTRRAFIRESEKFARYMTPELVQPDLAALLADNEIEDAIKRVIVEQSEAYAEVAGQRGLNELARLAVKHGHTIPSAVVQKMAQGGASAQYVVPLLEPHLGDLARADLFAILQELGGDYSKLTAVGRTALHVANTPADRALLECLKQHGTVSSYDADVSPIKVNRKHK</sequence>
<keyword evidence="1" id="KW-0472">Membrane</keyword>
<evidence type="ECO:0000313" key="4">
    <source>
        <dbReference type="Proteomes" id="UP000198881"/>
    </source>
</evidence>
<evidence type="ECO:0000313" key="3">
    <source>
        <dbReference type="EMBL" id="SFV24232.1"/>
    </source>
</evidence>
<evidence type="ECO:0000256" key="1">
    <source>
        <dbReference type="SAM" id="Phobius"/>
    </source>
</evidence>
<keyword evidence="4" id="KW-1185">Reference proteome</keyword>
<keyword evidence="1" id="KW-1133">Transmembrane helix</keyword>
<organism evidence="3 4">
    <name type="scientific">Micrococcus terreus</name>
    <dbReference type="NCBI Taxonomy" id="574650"/>
    <lineage>
        <taxon>Bacteria</taxon>
        <taxon>Bacillati</taxon>
        <taxon>Actinomycetota</taxon>
        <taxon>Actinomycetes</taxon>
        <taxon>Micrococcales</taxon>
        <taxon>Micrococcaceae</taxon>
        <taxon>Micrococcus</taxon>
    </lineage>
</organism>
<feature type="domain" description="YobI-like P-loop NTPase" evidence="2">
    <location>
        <begin position="31"/>
        <end position="421"/>
    </location>
</feature>
<reference evidence="3 4" key="1">
    <citation type="submission" date="2016-10" db="EMBL/GenBank/DDBJ databases">
        <authorList>
            <person name="de Groot N.N."/>
        </authorList>
    </citation>
    <scope>NUCLEOTIDE SEQUENCE [LARGE SCALE GENOMIC DNA]</scope>
    <source>
        <strain evidence="3 4">CGMCC 1.7054</strain>
    </source>
</reference>